<accession>A0AB39TH60</accession>
<dbReference type="InterPro" id="IPR014746">
    <property type="entry name" value="Gln_synth/guanido_kin_cat_dom"/>
</dbReference>
<reference evidence="6" key="1">
    <citation type="submission" date="2024-07" db="EMBL/GenBank/DDBJ databases">
        <authorList>
            <person name="Yu S.T."/>
        </authorList>
    </citation>
    <scope>NUCLEOTIDE SEQUENCE</scope>
    <source>
        <strain evidence="6">Y1</strain>
    </source>
</reference>
<dbReference type="PANTHER" id="PTHR43785:SF12">
    <property type="entry name" value="TYPE-1 GLUTAMINE SYNTHETASE 2"/>
    <property type="match status" value="1"/>
</dbReference>
<dbReference type="SMART" id="SM01230">
    <property type="entry name" value="Gln-synt_C"/>
    <property type="match status" value="1"/>
</dbReference>
<dbReference type="GO" id="GO:0006542">
    <property type="term" value="P:glutamine biosynthetic process"/>
    <property type="evidence" value="ECO:0007669"/>
    <property type="project" value="InterPro"/>
</dbReference>
<sequence length="485" mass="50097">MTTGTSTGSAARAADPAPATAAAVAAAATAVALPPRAERAARAEDAADRLRTSAVEAVALTWIDNAGIARVKAVPLAGLRHAAEWGVGAAPCFDVFLADDATTTSTHIGGPTGDLRLYPDLDRAVPLAAQPGWAWAPADRYTQAGEPHPGCQRLFARRTEAAAAARGLSLKAGIEVEWVVALTGSPAEPPVYPTDGPAYGMHRLTDLSDYLRDVLRALGKQGLTVLQVHPEYAPGQFEVSVAPEGPVAAADTSVLVRHTVRAVSAAHGLRTSFAPVVEAGAVGNGGHLHLSLWRDGRNLGHGGPGPHGLTAEAEAFLAGVLDALPELLVLGCSSPAGYLRLVPQHWAGAYRCWGLENREAALRLVTGSTGERAAAANAEVKCFDASANPYLAVGGVLAAGLAGLDRPRALPPELTGDPAEAPPGTVPRLPGSALEALAAYERSAVLREALGEPLYEAVRAVRRAEAEQYAAAAPEEVAAATRWRY</sequence>
<dbReference type="InterPro" id="IPR008146">
    <property type="entry name" value="Gln_synth_cat_dom"/>
</dbReference>
<dbReference type="SUPFAM" id="SSF55931">
    <property type="entry name" value="Glutamine synthetase/guanido kinase"/>
    <property type="match status" value="1"/>
</dbReference>
<evidence type="ECO:0000313" key="6">
    <source>
        <dbReference type="EMBL" id="XDQ78486.1"/>
    </source>
</evidence>
<evidence type="ECO:0000256" key="2">
    <source>
        <dbReference type="ARBA" id="ARBA00022598"/>
    </source>
</evidence>
<feature type="domain" description="GS catalytic" evidence="5">
    <location>
        <begin position="152"/>
        <end position="485"/>
    </location>
</feature>
<evidence type="ECO:0000256" key="3">
    <source>
        <dbReference type="PROSITE-ProRule" id="PRU01331"/>
    </source>
</evidence>
<name>A0AB39TH60_9ACTN</name>
<dbReference type="SUPFAM" id="SSF54368">
    <property type="entry name" value="Glutamine synthetase, N-terminal domain"/>
    <property type="match status" value="1"/>
</dbReference>
<evidence type="ECO:0000256" key="1">
    <source>
        <dbReference type="ARBA" id="ARBA00009897"/>
    </source>
</evidence>
<proteinExistence type="inferred from homology"/>
<dbReference type="EMBL" id="CP163445">
    <property type="protein sequence ID" value="XDQ78486.1"/>
    <property type="molecule type" value="Genomic_DNA"/>
</dbReference>
<dbReference type="Pfam" id="PF00120">
    <property type="entry name" value="Gln-synt_C"/>
    <property type="match status" value="1"/>
</dbReference>
<dbReference type="Gene3D" id="3.10.20.70">
    <property type="entry name" value="Glutamine synthetase, N-terminal domain"/>
    <property type="match status" value="1"/>
</dbReference>
<dbReference type="AlphaFoldDB" id="A0AB39TH60"/>
<gene>
    <name evidence="6" type="ORF">AB2U05_08410</name>
</gene>
<evidence type="ECO:0000256" key="4">
    <source>
        <dbReference type="RuleBase" id="RU000384"/>
    </source>
</evidence>
<dbReference type="PANTHER" id="PTHR43785">
    <property type="entry name" value="GAMMA-GLUTAMYLPUTRESCINE SYNTHETASE"/>
    <property type="match status" value="1"/>
</dbReference>
<comment type="similarity">
    <text evidence="1 3 4">Belongs to the glutamine synthetase family.</text>
</comment>
<dbReference type="PROSITE" id="PS51987">
    <property type="entry name" value="GS_CATALYTIC"/>
    <property type="match status" value="1"/>
</dbReference>
<organism evidence="6">
    <name type="scientific">Streptomyces sp. Y1</name>
    <dbReference type="NCBI Taxonomy" id="3238634"/>
    <lineage>
        <taxon>Bacteria</taxon>
        <taxon>Bacillati</taxon>
        <taxon>Actinomycetota</taxon>
        <taxon>Actinomycetes</taxon>
        <taxon>Kitasatosporales</taxon>
        <taxon>Streptomycetaceae</taxon>
        <taxon>Streptomyces</taxon>
    </lineage>
</organism>
<keyword evidence="2" id="KW-0436">Ligase</keyword>
<evidence type="ECO:0000259" key="5">
    <source>
        <dbReference type="PROSITE" id="PS51987"/>
    </source>
</evidence>
<dbReference type="Gene3D" id="3.30.590.10">
    <property type="entry name" value="Glutamine synthetase/guanido kinase, catalytic domain"/>
    <property type="match status" value="1"/>
</dbReference>
<dbReference type="RefSeq" id="WP_369182908.1">
    <property type="nucleotide sequence ID" value="NZ_CP163445.1"/>
</dbReference>
<dbReference type="GO" id="GO:0004356">
    <property type="term" value="F:glutamine synthetase activity"/>
    <property type="evidence" value="ECO:0007669"/>
    <property type="project" value="InterPro"/>
</dbReference>
<dbReference type="InterPro" id="IPR036651">
    <property type="entry name" value="Gln_synt_N_sf"/>
</dbReference>
<protein>
    <submittedName>
        <fullName evidence="6">Glutamine synthetase</fullName>
    </submittedName>
</protein>